<accession>A0A151IF65</accession>
<dbReference type="InterPro" id="IPR013818">
    <property type="entry name" value="Lipase"/>
</dbReference>
<evidence type="ECO:0000256" key="2">
    <source>
        <dbReference type="ARBA" id="ARBA00004613"/>
    </source>
</evidence>
<protein>
    <recommendedName>
        <fullName evidence="4">phospholipase A1</fullName>
        <ecNumber evidence="4">3.1.1.32</ecNumber>
    </recommendedName>
</protein>
<dbReference type="CDD" id="cd00707">
    <property type="entry name" value="Pancreat_lipase_like"/>
    <property type="match status" value="1"/>
</dbReference>
<comment type="subcellular location">
    <subcellularLocation>
        <location evidence="2">Secreted</location>
    </subcellularLocation>
</comment>
<dbReference type="Proteomes" id="UP000078542">
    <property type="component" value="Unassembled WGS sequence"/>
</dbReference>
<feature type="domain" description="Lipase" evidence="10">
    <location>
        <begin position="179"/>
        <end position="329"/>
    </location>
</feature>
<name>A0A151IF65_9HYME</name>
<feature type="chain" id="PRO_5007582166" description="phospholipase A1" evidence="9">
    <location>
        <begin position="21"/>
        <end position="339"/>
    </location>
</feature>
<dbReference type="PRINTS" id="PR00821">
    <property type="entry name" value="TAGLIPASE"/>
</dbReference>
<evidence type="ECO:0000259" key="10">
    <source>
        <dbReference type="Pfam" id="PF00151"/>
    </source>
</evidence>
<evidence type="ECO:0000313" key="12">
    <source>
        <dbReference type="Proteomes" id="UP000078542"/>
    </source>
</evidence>
<dbReference type="PANTHER" id="PTHR11610:SF169">
    <property type="entry name" value="GH15759P-RELATED"/>
    <property type="match status" value="1"/>
</dbReference>
<dbReference type="EMBL" id="KQ977808">
    <property type="protein sequence ID" value="KYM99546.1"/>
    <property type="molecule type" value="Genomic_DNA"/>
</dbReference>
<keyword evidence="5" id="KW-0964">Secreted</keyword>
<dbReference type="InterPro" id="IPR033906">
    <property type="entry name" value="Lipase_N"/>
</dbReference>
<dbReference type="PANTHER" id="PTHR11610">
    <property type="entry name" value="LIPASE"/>
    <property type="match status" value="1"/>
</dbReference>
<dbReference type="AlphaFoldDB" id="A0A151IF65"/>
<evidence type="ECO:0000256" key="4">
    <source>
        <dbReference type="ARBA" id="ARBA00013179"/>
    </source>
</evidence>
<gene>
    <name evidence="11" type="ORF">ALC62_09728</name>
</gene>
<dbReference type="STRING" id="456900.A0A151IF65"/>
<keyword evidence="7" id="KW-1015">Disulfide bond</keyword>
<keyword evidence="9" id="KW-0732">Signal</keyword>
<dbReference type="GO" id="GO:0005615">
    <property type="term" value="C:extracellular space"/>
    <property type="evidence" value="ECO:0007669"/>
    <property type="project" value="TreeGrafter"/>
</dbReference>
<keyword evidence="6" id="KW-0378">Hydrolase</keyword>
<evidence type="ECO:0000313" key="11">
    <source>
        <dbReference type="EMBL" id="KYM99546.1"/>
    </source>
</evidence>
<evidence type="ECO:0000256" key="1">
    <source>
        <dbReference type="ARBA" id="ARBA00000111"/>
    </source>
</evidence>
<organism evidence="11 12">
    <name type="scientific">Cyphomyrmex costatus</name>
    <dbReference type="NCBI Taxonomy" id="456900"/>
    <lineage>
        <taxon>Eukaryota</taxon>
        <taxon>Metazoa</taxon>
        <taxon>Ecdysozoa</taxon>
        <taxon>Arthropoda</taxon>
        <taxon>Hexapoda</taxon>
        <taxon>Insecta</taxon>
        <taxon>Pterygota</taxon>
        <taxon>Neoptera</taxon>
        <taxon>Endopterygota</taxon>
        <taxon>Hymenoptera</taxon>
        <taxon>Apocrita</taxon>
        <taxon>Aculeata</taxon>
        <taxon>Formicoidea</taxon>
        <taxon>Formicidae</taxon>
        <taxon>Myrmicinae</taxon>
        <taxon>Cyphomyrmex</taxon>
    </lineage>
</organism>
<dbReference type="GO" id="GO:0017171">
    <property type="term" value="F:serine hydrolase activity"/>
    <property type="evidence" value="ECO:0007669"/>
    <property type="project" value="TreeGrafter"/>
</dbReference>
<dbReference type="Gene3D" id="3.40.50.1820">
    <property type="entry name" value="alpha/beta hydrolase"/>
    <property type="match status" value="1"/>
</dbReference>
<feature type="domain" description="Lipase" evidence="10">
    <location>
        <begin position="14"/>
        <end position="145"/>
    </location>
</feature>
<dbReference type="EC" id="3.1.1.32" evidence="4"/>
<dbReference type="Pfam" id="PF00151">
    <property type="entry name" value="Lipase"/>
    <property type="match status" value="2"/>
</dbReference>
<feature type="signal peptide" evidence="9">
    <location>
        <begin position="1"/>
        <end position="20"/>
    </location>
</feature>
<dbReference type="SUPFAM" id="SSF53474">
    <property type="entry name" value="alpha/beta-Hydrolases"/>
    <property type="match status" value="1"/>
</dbReference>
<comment type="catalytic activity">
    <reaction evidence="1">
        <text>a 1,2-diacyl-sn-glycero-3-phosphocholine + H2O = a 2-acyl-sn-glycero-3-phosphocholine + a fatty acid + H(+)</text>
        <dbReference type="Rhea" id="RHEA:18689"/>
        <dbReference type="ChEBI" id="CHEBI:15377"/>
        <dbReference type="ChEBI" id="CHEBI:15378"/>
        <dbReference type="ChEBI" id="CHEBI:28868"/>
        <dbReference type="ChEBI" id="CHEBI:57643"/>
        <dbReference type="ChEBI" id="CHEBI:57875"/>
        <dbReference type="EC" id="3.1.1.32"/>
    </reaction>
</comment>
<keyword evidence="12" id="KW-1185">Reference proteome</keyword>
<evidence type="ECO:0000256" key="9">
    <source>
        <dbReference type="SAM" id="SignalP"/>
    </source>
</evidence>
<evidence type="ECO:0000256" key="5">
    <source>
        <dbReference type="ARBA" id="ARBA00022525"/>
    </source>
</evidence>
<comment type="similarity">
    <text evidence="3 8">Belongs to the AB hydrolase superfamily. Lipase family.</text>
</comment>
<dbReference type="InterPro" id="IPR029058">
    <property type="entry name" value="AB_hydrolase_fold"/>
</dbReference>
<evidence type="ECO:0000256" key="8">
    <source>
        <dbReference type="RuleBase" id="RU004262"/>
    </source>
</evidence>
<proteinExistence type="inferred from homology"/>
<reference evidence="11 12" key="1">
    <citation type="submission" date="2016-03" db="EMBL/GenBank/DDBJ databases">
        <title>Cyphomyrmex costatus WGS genome.</title>
        <authorList>
            <person name="Nygaard S."/>
            <person name="Hu H."/>
            <person name="Boomsma J."/>
            <person name="Zhang G."/>
        </authorList>
    </citation>
    <scope>NUCLEOTIDE SEQUENCE [LARGE SCALE GENOMIC DNA]</scope>
    <source>
        <strain evidence="11">MS0001</strain>
        <tissue evidence="11">Whole body</tissue>
    </source>
</reference>
<dbReference type="GO" id="GO:0008970">
    <property type="term" value="F:phospholipase A1 activity"/>
    <property type="evidence" value="ECO:0007669"/>
    <property type="project" value="UniProtKB-EC"/>
</dbReference>
<evidence type="ECO:0000256" key="6">
    <source>
        <dbReference type="ARBA" id="ARBA00022801"/>
    </source>
</evidence>
<sequence>MPQILLIIATFFLRFALIYDRRNPTYPNVLDFNDVTTLRKSNFNDKHPTIVYIHGYSDSSSGKGPISIRNAYLRRGHYNVILINWPKLAVLPWYITAVRNAKVVGPYLAHMINWLDAQKAVSLSKIHVIGFSLGAEVAGFMGKALAPRKSANNDRQLHLHRTFARLIEDPIIETALVLGVIGRITGLDPAYPLYMNTDEDGHLTWADAVFVDVIHTDGGNFGFPNPLGHVDFYPNGGVRRQPGCDLKSIVRMGFRKIINQYITCGHNRAWRYYAESVENPYGFPASRCSKWRPGIMVNCVWEPEAYMGYAADIKYRGKFYLSTNSRSPYAMNLTNKLTK</sequence>
<dbReference type="InterPro" id="IPR000734">
    <property type="entry name" value="TAG_lipase"/>
</dbReference>
<dbReference type="GO" id="GO:0016042">
    <property type="term" value="P:lipid catabolic process"/>
    <property type="evidence" value="ECO:0007669"/>
    <property type="project" value="TreeGrafter"/>
</dbReference>
<evidence type="ECO:0000256" key="7">
    <source>
        <dbReference type="ARBA" id="ARBA00023157"/>
    </source>
</evidence>
<evidence type="ECO:0000256" key="3">
    <source>
        <dbReference type="ARBA" id="ARBA00010701"/>
    </source>
</evidence>